<evidence type="ECO:0000259" key="1">
    <source>
        <dbReference type="Pfam" id="PF16746"/>
    </source>
</evidence>
<comment type="caution">
    <text evidence="2">The sequence shown here is derived from an EMBL/GenBank/DDBJ whole genome shotgun (WGS) entry which is preliminary data.</text>
</comment>
<proteinExistence type="predicted"/>
<dbReference type="Pfam" id="PF16746">
    <property type="entry name" value="BAR_3"/>
    <property type="match status" value="1"/>
</dbReference>
<evidence type="ECO:0000313" key="3">
    <source>
        <dbReference type="Proteomes" id="UP000324222"/>
    </source>
</evidence>
<keyword evidence="3" id="KW-1185">Reference proteome</keyword>
<feature type="domain" description="BAR" evidence="1">
    <location>
        <begin position="9"/>
        <end position="72"/>
    </location>
</feature>
<organism evidence="2 3">
    <name type="scientific">Portunus trituberculatus</name>
    <name type="common">Swimming crab</name>
    <name type="synonym">Neptunus trituberculatus</name>
    <dbReference type="NCBI Taxonomy" id="210409"/>
    <lineage>
        <taxon>Eukaryota</taxon>
        <taxon>Metazoa</taxon>
        <taxon>Ecdysozoa</taxon>
        <taxon>Arthropoda</taxon>
        <taxon>Crustacea</taxon>
        <taxon>Multicrustacea</taxon>
        <taxon>Malacostraca</taxon>
        <taxon>Eumalacostraca</taxon>
        <taxon>Eucarida</taxon>
        <taxon>Decapoda</taxon>
        <taxon>Pleocyemata</taxon>
        <taxon>Brachyura</taxon>
        <taxon>Eubrachyura</taxon>
        <taxon>Portunoidea</taxon>
        <taxon>Portunidae</taxon>
        <taxon>Portuninae</taxon>
        <taxon>Portunus</taxon>
    </lineage>
</organism>
<protein>
    <submittedName>
        <fullName evidence="2">DCC-interacting protein 13-alpha</fullName>
    </submittedName>
</protein>
<evidence type="ECO:0000313" key="2">
    <source>
        <dbReference type="EMBL" id="MPC92850.1"/>
    </source>
</evidence>
<accession>A0A5B7J7Y6</accession>
<dbReference type="AlphaFoldDB" id="A0A5B7J7Y6"/>
<dbReference type="SUPFAM" id="SSF103657">
    <property type="entry name" value="BAR/IMD domain-like"/>
    <property type="match status" value="1"/>
</dbReference>
<dbReference type="EMBL" id="VSRR010092741">
    <property type="protein sequence ID" value="MPC92850.1"/>
    <property type="molecule type" value="Genomic_DNA"/>
</dbReference>
<dbReference type="GO" id="GO:0005737">
    <property type="term" value="C:cytoplasm"/>
    <property type="evidence" value="ECO:0007669"/>
    <property type="project" value="InterPro"/>
</dbReference>
<dbReference type="Gene3D" id="1.20.1270.60">
    <property type="entry name" value="Arfaptin homology (AH) domain/BAR domain"/>
    <property type="match status" value="1"/>
</dbReference>
<dbReference type="InterPro" id="IPR004148">
    <property type="entry name" value="BAR_dom"/>
</dbReference>
<name>A0A5B7J7Y6_PORTR</name>
<dbReference type="Proteomes" id="UP000324222">
    <property type="component" value="Unassembled WGS sequence"/>
</dbReference>
<dbReference type="InterPro" id="IPR027267">
    <property type="entry name" value="AH/BAR_dom_sf"/>
</dbReference>
<sequence length="77" mass="8341">MASPTFDKLPLENALDDSPQIRTLVGLFAADSQALKDYVTTLHQLSSKLVAAHNQLTSAYQDLAKHLKAYKNIVSGG</sequence>
<dbReference type="OrthoDB" id="6352646at2759"/>
<gene>
    <name evidence="2" type="primary">Appl1</name>
    <name evidence="2" type="ORF">E2C01_087961</name>
</gene>
<reference evidence="2 3" key="1">
    <citation type="submission" date="2019-05" db="EMBL/GenBank/DDBJ databases">
        <title>Another draft genome of Portunus trituberculatus and its Hox gene families provides insights of decapod evolution.</title>
        <authorList>
            <person name="Jeong J.-H."/>
            <person name="Song I."/>
            <person name="Kim S."/>
            <person name="Choi T."/>
            <person name="Kim D."/>
            <person name="Ryu S."/>
            <person name="Kim W."/>
        </authorList>
    </citation>
    <scope>NUCLEOTIDE SEQUENCE [LARGE SCALE GENOMIC DNA]</scope>
    <source>
        <tissue evidence="2">Muscle</tissue>
    </source>
</reference>